<dbReference type="GO" id="GO:0003735">
    <property type="term" value="F:structural constituent of ribosome"/>
    <property type="evidence" value="ECO:0007669"/>
    <property type="project" value="InterPro"/>
</dbReference>
<evidence type="ECO:0000256" key="6">
    <source>
        <dbReference type="ARBA" id="ARBA00023274"/>
    </source>
</evidence>
<evidence type="ECO:0000256" key="1">
    <source>
        <dbReference type="ARBA" id="ARBA00004173"/>
    </source>
</evidence>
<dbReference type="Proteomes" id="UP000298061">
    <property type="component" value="Unassembled WGS sequence"/>
</dbReference>
<reference evidence="8 9" key="1">
    <citation type="submission" date="2019-02" db="EMBL/GenBank/DDBJ databases">
        <title>Genome sequencing of the rare red list fungi Hericium alpestre (H. flagellum).</title>
        <authorList>
            <person name="Buettner E."/>
            <person name="Kellner H."/>
        </authorList>
    </citation>
    <scope>NUCLEOTIDE SEQUENCE [LARGE SCALE GENOMIC DNA]</scope>
    <source>
        <strain evidence="8 9">DSM 108284</strain>
    </source>
</reference>
<feature type="region of interest" description="Disordered" evidence="7">
    <location>
        <begin position="19"/>
        <end position="46"/>
    </location>
</feature>
<dbReference type="InterPro" id="IPR019189">
    <property type="entry name" value="Ribosomal_mL41"/>
</dbReference>
<organism evidence="8 9">
    <name type="scientific">Hericium alpestre</name>
    <dbReference type="NCBI Taxonomy" id="135208"/>
    <lineage>
        <taxon>Eukaryota</taxon>
        <taxon>Fungi</taxon>
        <taxon>Dikarya</taxon>
        <taxon>Basidiomycota</taxon>
        <taxon>Agaricomycotina</taxon>
        <taxon>Agaricomycetes</taxon>
        <taxon>Russulales</taxon>
        <taxon>Hericiaceae</taxon>
        <taxon>Hericium</taxon>
    </lineage>
</organism>
<dbReference type="PANTHER" id="PTHR21338">
    <property type="entry name" value="MITOCHONDRIAL RIBOSOMAL PROTEIN L41"/>
    <property type="match status" value="1"/>
</dbReference>
<keyword evidence="3" id="KW-0809">Transit peptide</keyword>
<protein>
    <submittedName>
        <fullName evidence="8">Uncharacterized protein</fullName>
    </submittedName>
</protein>
<dbReference type="GO" id="GO:0006412">
    <property type="term" value="P:translation"/>
    <property type="evidence" value="ECO:0007669"/>
    <property type="project" value="TreeGrafter"/>
</dbReference>
<dbReference type="EMBL" id="SFCI01000229">
    <property type="protein sequence ID" value="TFY81291.1"/>
    <property type="molecule type" value="Genomic_DNA"/>
</dbReference>
<proteinExistence type="inferred from homology"/>
<keyword evidence="5" id="KW-0496">Mitochondrion</keyword>
<evidence type="ECO:0000313" key="9">
    <source>
        <dbReference type="Proteomes" id="UP000298061"/>
    </source>
</evidence>
<keyword evidence="6" id="KW-0687">Ribonucleoprotein</keyword>
<evidence type="ECO:0000256" key="3">
    <source>
        <dbReference type="ARBA" id="ARBA00022946"/>
    </source>
</evidence>
<evidence type="ECO:0000313" key="8">
    <source>
        <dbReference type="EMBL" id="TFY81291.1"/>
    </source>
</evidence>
<comment type="subcellular location">
    <subcellularLocation>
        <location evidence="1">Mitochondrion</location>
    </subcellularLocation>
</comment>
<gene>
    <name evidence="8" type="ORF">EWM64_g2725</name>
</gene>
<comment type="similarity">
    <text evidence="2">Belongs to the mitochondrion-specific ribosomal protein mL41 family.</text>
</comment>
<name>A0A4Z0A4V9_9AGAM</name>
<dbReference type="OrthoDB" id="408933at2759"/>
<evidence type="ECO:0000256" key="7">
    <source>
        <dbReference type="SAM" id="MobiDB-lite"/>
    </source>
</evidence>
<dbReference type="PANTHER" id="PTHR21338:SF0">
    <property type="entry name" value="LARGE RIBOSOMAL SUBUNIT PROTEIN ML41"/>
    <property type="match status" value="1"/>
</dbReference>
<sequence length="129" mass="14288">MFPTLARLSKASRRALTPKRGNKDFYKGTRQAFLPGGPRTGAPGRHVVGGKAKYRLLDEKVRFFVAPPIEEINNSPLKAYVDRNFSLSNAQKKEVFGKLPPGGITPEYYLAKVAKQPEELEEIPSSVTS</sequence>
<evidence type="ECO:0000256" key="5">
    <source>
        <dbReference type="ARBA" id="ARBA00023128"/>
    </source>
</evidence>
<dbReference type="GO" id="GO:0005762">
    <property type="term" value="C:mitochondrial large ribosomal subunit"/>
    <property type="evidence" value="ECO:0007669"/>
    <property type="project" value="InterPro"/>
</dbReference>
<evidence type="ECO:0000256" key="2">
    <source>
        <dbReference type="ARBA" id="ARBA00010152"/>
    </source>
</evidence>
<accession>A0A4Z0A4V9</accession>
<dbReference type="Pfam" id="PF09809">
    <property type="entry name" value="MRP-L27"/>
    <property type="match status" value="1"/>
</dbReference>
<dbReference type="AlphaFoldDB" id="A0A4Z0A4V9"/>
<keyword evidence="9" id="KW-1185">Reference proteome</keyword>
<evidence type="ECO:0000256" key="4">
    <source>
        <dbReference type="ARBA" id="ARBA00022980"/>
    </source>
</evidence>
<comment type="caution">
    <text evidence="8">The sequence shown here is derived from an EMBL/GenBank/DDBJ whole genome shotgun (WGS) entry which is preliminary data.</text>
</comment>
<keyword evidence="4" id="KW-0689">Ribosomal protein</keyword>